<dbReference type="RefSeq" id="XP_010263157.1">
    <property type="nucleotide sequence ID" value="XM_010264855.1"/>
</dbReference>
<keyword evidence="5" id="KW-0460">Magnesium</keyword>
<dbReference type="PROSITE" id="PS00726">
    <property type="entry name" value="AP_NUCLEASE_F1_1"/>
    <property type="match status" value="1"/>
</dbReference>
<evidence type="ECO:0000313" key="7">
    <source>
        <dbReference type="Proteomes" id="UP000189703"/>
    </source>
</evidence>
<dbReference type="PANTHER" id="PTHR22748">
    <property type="entry name" value="AP ENDONUCLEASE"/>
    <property type="match status" value="1"/>
</dbReference>
<keyword evidence="7" id="KW-1185">Reference proteome</keyword>
<dbReference type="GO" id="GO:0003677">
    <property type="term" value="F:DNA binding"/>
    <property type="evidence" value="ECO:0007669"/>
    <property type="project" value="InterPro"/>
</dbReference>
<dbReference type="InterPro" id="IPR004808">
    <property type="entry name" value="AP_endonuc_1"/>
</dbReference>
<proteinExistence type="inferred from homology"/>
<gene>
    <name evidence="8" type="primary">LOC104601500</name>
</gene>
<dbReference type="GO" id="GO:0005634">
    <property type="term" value="C:nucleus"/>
    <property type="evidence" value="ECO:0000318"/>
    <property type="project" value="GO_Central"/>
</dbReference>
<dbReference type="Pfam" id="PF03372">
    <property type="entry name" value="Exo_endo_phos"/>
    <property type="match status" value="1"/>
</dbReference>
<dbReference type="GO" id="GO:0046872">
    <property type="term" value="F:metal ion binding"/>
    <property type="evidence" value="ECO:0007669"/>
    <property type="project" value="UniProtKB-KW"/>
</dbReference>
<name>A0A1U8A916_NELNU</name>
<dbReference type="eggNOG" id="KOG1075">
    <property type="taxonomic scope" value="Eukaryota"/>
</dbReference>
<evidence type="ECO:0000256" key="5">
    <source>
        <dbReference type="ARBA" id="ARBA00022842"/>
    </source>
</evidence>
<protein>
    <submittedName>
        <fullName evidence="8">Uncharacterized protein LOC104601500</fullName>
    </submittedName>
</protein>
<dbReference type="GO" id="GO:0008311">
    <property type="term" value="F:double-stranded DNA 3'-5' DNA exonuclease activity"/>
    <property type="evidence" value="ECO:0000318"/>
    <property type="project" value="GO_Central"/>
</dbReference>
<comment type="cofactor">
    <cofactor evidence="1">
        <name>Mg(2+)</name>
        <dbReference type="ChEBI" id="CHEBI:18420"/>
    </cofactor>
</comment>
<dbReference type="GO" id="GO:0006284">
    <property type="term" value="P:base-excision repair"/>
    <property type="evidence" value="ECO:0000318"/>
    <property type="project" value="GO_Central"/>
</dbReference>
<accession>A0A1U8A916</accession>
<dbReference type="InterPro" id="IPR020847">
    <property type="entry name" value="AP_endonuclease_F1_BS"/>
</dbReference>
<evidence type="ECO:0000256" key="4">
    <source>
        <dbReference type="ARBA" id="ARBA00022801"/>
    </source>
</evidence>
<evidence type="ECO:0000259" key="6">
    <source>
        <dbReference type="Pfam" id="PF03372"/>
    </source>
</evidence>
<dbReference type="GO" id="GO:0003906">
    <property type="term" value="F:DNA-(apurinic or apyrimidinic site) endonuclease activity"/>
    <property type="evidence" value="ECO:0000318"/>
    <property type="project" value="GO_Central"/>
</dbReference>
<keyword evidence="3" id="KW-0479">Metal-binding</keyword>
<dbReference type="AlphaFoldDB" id="A0A1U8A916"/>
<evidence type="ECO:0000256" key="1">
    <source>
        <dbReference type="ARBA" id="ARBA00001946"/>
    </source>
</evidence>
<dbReference type="GO" id="GO:0008081">
    <property type="term" value="F:phosphoric diester hydrolase activity"/>
    <property type="evidence" value="ECO:0000318"/>
    <property type="project" value="GO_Central"/>
</dbReference>
<organism evidence="7 8">
    <name type="scientific">Nelumbo nucifera</name>
    <name type="common">Sacred lotus</name>
    <dbReference type="NCBI Taxonomy" id="4432"/>
    <lineage>
        <taxon>Eukaryota</taxon>
        <taxon>Viridiplantae</taxon>
        <taxon>Streptophyta</taxon>
        <taxon>Embryophyta</taxon>
        <taxon>Tracheophyta</taxon>
        <taxon>Spermatophyta</taxon>
        <taxon>Magnoliopsida</taxon>
        <taxon>Proteales</taxon>
        <taxon>Nelumbonaceae</taxon>
        <taxon>Nelumbo</taxon>
    </lineage>
</organism>
<comment type="similarity">
    <text evidence="2">Belongs to the DNA repair enzymes AP/ExoA family.</text>
</comment>
<dbReference type="Proteomes" id="UP000189703">
    <property type="component" value="Unplaced"/>
</dbReference>
<evidence type="ECO:0000313" key="8">
    <source>
        <dbReference type="RefSeq" id="XP_010263157.1"/>
    </source>
</evidence>
<sequence length="267" mass="31494">MKIVSWNVRGLGNARKRALIKEVLRKENPDIFLIQESKLMTIDKRWVRSVWRANGLSWVMSPSWGSSGGIVTLWKDEVLEGVEELMGRFSVSIKFKQVTNEFEWVLTNVYGPTGYKQRNDLWDELEDIRGWEEHWGDLVSRALPRVTSDHWPIMLSKADFGNSGPSPFRFENMWLLHLDFKEKVKQWWNEINPRANWAGMKFHWKLKELKVKIKEWNILHLWEDRRKEATVDKPDQGISCKGRTRMFWGKGQRGEVGVEEKSGGYNF</sequence>
<dbReference type="SUPFAM" id="SSF56219">
    <property type="entry name" value="DNase I-like"/>
    <property type="match status" value="1"/>
</dbReference>
<evidence type="ECO:0000256" key="2">
    <source>
        <dbReference type="ARBA" id="ARBA00007092"/>
    </source>
</evidence>
<dbReference type="PANTHER" id="PTHR22748:SF11">
    <property type="entry name" value="OS07G0184032 PROTEIN"/>
    <property type="match status" value="1"/>
</dbReference>
<dbReference type="OMA" id="MIACDID"/>
<dbReference type="InParanoid" id="A0A1U8A916"/>
<dbReference type="OrthoDB" id="498125at2759"/>
<feature type="domain" description="Endonuclease/exonuclease/phosphatase" evidence="6">
    <location>
        <begin position="4"/>
        <end position="119"/>
    </location>
</feature>
<keyword evidence="4" id="KW-0378">Hydrolase</keyword>
<dbReference type="KEGG" id="nnu:104601500"/>
<evidence type="ECO:0000256" key="3">
    <source>
        <dbReference type="ARBA" id="ARBA00022723"/>
    </source>
</evidence>
<dbReference type="GeneID" id="104601500"/>
<reference evidence="8" key="1">
    <citation type="submission" date="2025-08" db="UniProtKB">
        <authorList>
            <consortium name="RefSeq"/>
        </authorList>
    </citation>
    <scope>IDENTIFICATION</scope>
</reference>
<dbReference type="Gene3D" id="3.60.10.10">
    <property type="entry name" value="Endonuclease/exonuclease/phosphatase"/>
    <property type="match status" value="1"/>
</dbReference>
<dbReference type="InterPro" id="IPR036691">
    <property type="entry name" value="Endo/exonu/phosph_ase_sf"/>
</dbReference>
<dbReference type="InterPro" id="IPR005135">
    <property type="entry name" value="Endo/exonuclease/phosphatase"/>
</dbReference>